<protein>
    <recommendedName>
        <fullName evidence="2">F-box domain-containing protein</fullName>
    </recommendedName>
</protein>
<evidence type="ECO:0000313" key="4">
    <source>
        <dbReference type="Proteomes" id="UP001044222"/>
    </source>
</evidence>
<dbReference type="CDD" id="cd22113">
    <property type="entry name" value="F-box_FBXO48"/>
    <property type="match status" value="1"/>
</dbReference>
<dbReference type="Pfam" id="PF12937">
    <property type="entry name" value="F-box-like"/>
    <property type="match status" value="1"/>
</dbReference>
<dbReference type="PANTHER" id="PTHR12874">
    <property type="entry name" value="F-BOX ONLY PROTEIN 48-RELATED"/>
    <property type="match status" value="1"/>
</dbReference>
<dbReference type="GO" id="GO:0031146">
    <property type="term" value="P:SCF-dependent proteasomal ubiquitin-dependent protein catabolic process"/>
    <property type="evidence" value="ECO:0007669"/>
    <property type="project" value="UniProtKB-UniRule"/>
</dbReference>
<accession>A0A9D3S8I2</accession>
<dbReference type="EMBL" id="JAFIRN010000002">
    <property type="protein sequence ID" value="KAG5855611.1"/>
    <property type="molecule type" value="Genomic_DNA"/>
</dbReference>
<dbReference type="GO" id="GO:0005737">
    <property type="term" value="C:cytoplasm"/>
    <property type="evidence" value="ECO:0007669"/>
    <property type="project" value="TreeGrafter"/>
</dbReference>
<evidence type="ECO:0000256" key="1">
    <source>
        <dbReference type="RuleBase" id="RU369085"/>
    </source>
</evidence>
<dbReference type="AlphaFoldDB" id="A0A9D3S8I2"/>
<comment type="caution">
    <text evidence="3">The sequence shown here is derived from an EMBL/GenBank/DDBJ whole genome shotgun (WGS) entry which is preliminary data.</text>
</comment>
<proteinExistence type="predicted"/>
<dbReference type="InterPro" id="IPR001810">
    <property type="entry name" value="F-box_dom"/>
</dbReference>
<dbReference type="PANTHER" id="PTHR12874:SF9">
    <property type="entry name" value="F-BOX ONLY PROTEIN 48"/>
    <property type="match status" value="1"/>
</dbReference>
<evidence type="ECO:0000259" key="2">
    <source>
        <dbReference type="PROSITE" id="PS50181"/>
    </source>
</evidence>
<dbReference type="Gene3D" id="1.20.1280.50">
    <property type="match status" value="1"/>
</dbReference>
<dbReference type="GO" id="GO:0016567">
    <property type="term" value="P:protein ubiquitination"/>
    <property type="evidence" value="ECO:0007669"/>
    <property type="project" value="UniProtKB-UniRule"/>
</dbReference>
<keyword evidence="1" id="KW-0833">Ubl conjugation pathway</keyword>
<feature type="domain" description="F-box" evidence="2">
    <location>
        <begin position="58"/>
        <end position="105"/>
    </location>
</feature>
<comment type="pathway">
    <text evidence="1">Protein modification; protein ubiquitination.</text>
</comment>
<sequence>MPDACAVVSLWASPLGTEKGSTCRGRRAMQHVSKRNPNANYFFEGSSTVIAGKEASGHNFAETLPMEMSVNIFSQLDIQSLCSATVTCKLWNDIIEKNDYLWRNHCLTVRAVCQKEIDSDRGDNFSWKVTLVRNYRKGYVKRAWLSGRFSVIRSAEEIPNMSMCPLDAETWGEILEAELER</sequence>
<dbReference type="InterPro" id="IPR036047">
    <property type="entry name" value="F-box-like_dom_sf"/>
</dbReference>
<organism evidence="3 4">
    <name type="scientific">Anguilla anguilla</name>
    <name type="common">European freshwater eel</name>
    <name type="synonym">Muraena anguilla</name>
    <dbReference type="NCBI Taxonomy" id="7936"/>
    <lineage>
        <taxon>Eukaryota</taxon>
        <taxon>Metazoa</taxon>
        <taxon>Chordata</taxon>
        <taxon>Craniata</taxon>
        <taxon>Vertebrata</taxon>
        <taxon>Euteleostomi</taxon>
        <taxon>Actinopterygii</taxon>
        <taxon>Neopterygii</taxon>
        <taxon>Teleostei</taxon>
        <taxon>Anguilliformes</taxon>
        <taxon>Anguillidae</taxon>
        <taxon>Anguilla</taxon>
    </lineage>
</organism>
<gene>
    <name evidence="3" type="ORF">ANANG_G00050930</name>
</gene>
<keyword evidence="4" id="KW-1185">Reference proteome</keyword>
<reference evidence="3" key="1">
    <citation type="submission" date="2021-01" db="EMBL/GenBank/DDBJ databases">
        <title>A chromosome-scale assembly of European eel, Anguilla anguilla.</title>
        <authorList>
            <person name="Henkel C."/>
            <person name="Jong-Raadsen S.A."/>
            <person name="Dufour S."/>
            <person name="Weltzien F.-A."/>
            <person name="Palstra A.P."/>
            <person name="Pelster B."/>
            <person name="Spaink H.P."/>
            <person name="Van Den Thillart G.E."/>
            <person name="Jansen H."/>
            <person name="Zahm M."/>
            <person name="Klopp C."/>
            <person name="Cedric C."/>
            <person name="Louis A."/>
            <person name="Berthelot C."/>
            <person name="Parey E."/>
            <person name="Roest Crollius H."/>
            <person name="Montfort J."/>
            <person name="Robinson-Rechavi M."/>
            <person name="Bucao C."/>
            <person name="Bouchez O."/>
            <person name="Gislard M."/>
            <person name="Lluch J."/>
            <person name="Milhes M."/>
            <person name="Lampietro C."/>
            <person name="Lopez Roques C."/>
            <person name="Donnadieu C."/>
            <person name="Braasch I."/>
            <person name="Desvignes T."/>
            <person name="Postlethwait J."/>
            <person name="Bobe J."/>
            <person name="Guiguen Y."/>
            <person name="Dirks R."/>
        </authorList>
    </citation>
    <scope>NUCLEOTIDE SEQUENCE</scope>
    <source>
        <strain evidence="3">Tag_6206</strain>
        <tissue evidence="3">Liver</tissue>
    </source>
</reference>
<dbReference type="SMART" id="SM00256">
    <property type="entry name" value="FBOX"/>
    <property type="match status" value="1"/>
</dbReference>
<dbReference type="SUPFAM" id="SSF81383">
    <property type="entry name" value="F-box domain"/>
    <property type="match status" value="1"/>
</dbReference>
<name>A0A9D3S8I2_ANGAN</name>
<dbReference type="PROSITE" id="PS50181">
    <property type="entry name" value="FBOX"/>
    <property type="match status" value="1"/>
</dbReference>
<dbReference type="Proteomes" id="UP001044222">
    <property type="component" value="Unassembled WGS sequence"/>
</dbReference>
<dbReference type="GO" id="GO:0019005">
    <property type="term" value="C:SCF ubiquitin ligase complex"/>
    <property type="evidence" value="ECO:0007669"/>
    <property type="project" value="UniProtKB-UniRule"/>
</dbReference>
<evidence type="ECO:0000313" key="3">
    <source>
        <dbReference type="EMBL" id="KAG5855611.1"/>
    </source>
</evidence>